<dbReference type="EMBL" id="BGPR01045393">
    <property type="protein sequence ID" value="GBO22295.1"/>
    <property type="molecule type" value="Genomic_DNA"/>
</dbReference>
<evidence type="ECO:0000313" key="2">
    <source>
        <dbReference type="EMBL" id="GBO22295.1"/>
    </source>
</evidence>
<protein>
    <submittedName>
        <fullName evidence="2">Uncharacterized protein</fullName>
    </submittedName>
</protein>
<dbReference type="AlphaFoldDB" id="A0A4Y2VAG9"/>
<dbReference type="EMBL" id="BGPR01045341">
    <property type="protein sequence ID" value="GBO22232.1"/>
    <property type="molecule type" value="Genomic_DNA"/>
</dbReference>
<reference evidence="2 3" key="1">
    <citation type="journal article" date="2019" name="Sci. Rep.">
        <title>Orb-weaving spider Araneus ventricosus genome elucidates the spidroin gene catalogue.</title>
        <authorList>
            <person name="Kono N."/>
            <person name="Nakamura H."/>
            <person name="Ohtoshi R."/>
            <person name="Moran D.A.P."/>
            <person name="Shinohara A."/>
            <person name="Yoshida Y."/>
            <person name="Fujiwara M."/>
            <person name="Mori M."/>
            <person name="Tomita M."/>
            <person name="Arakawa K."/>
        </authorList>
    </citation>
    <scope>NUCLEOTIDE SEQUENCE [LARGE SCALE GENOMIC DNA]</scope>
</reference>
<accession>A0A4Y2VAG9</accession>
<evidence type="ECO:0000313" key="1">
    <source>
        <dbReference type="EMBL" id="GBO22232.1"/>
    </source>
</evidence>
<organism evidence="2 3">
    <name type="scientific">Araneus ventricosus</name>
    <name type="common">Orbweaver spider</name>
    <name type="synonym">Epeira ventricosa</name>
    <dbReference type="NCBI Taxonomy" id="182803"/>
    <lineage>
        <taxon>Eukaryota</taxon>
        <taxon>Metazoa</taxon>
        <taxon>Ecdysozoa</taxon>
        <taxon>Arthropoda</taxon>
        <taxon>Chelicerata</taxon>
        <taxon>Arachnida</taxon>
        <taxon>Araneae</taxon>
        <taxon>Araneomorphae</taxon>
        <taxon>Entelegynae</taxon>
        <taxon>Araneoidea</taxon>
        <taxon>Araneidae</taxon>
        <taxon>Araneus</taxon>
    </lineage>
</organism>
<proteinExistence type="predicted"/>
<keyword evidence="3" id="KW-1185">Reference proteome</keyword>
<gene>
    <name evidence="2" type="ORF">AVEN_142432_1</name>
    <name evidence="1" type="ORF">AVEN_2651_1</name>
</gene>
<comment type="caution">
    <text evidence="2">The sequence shown here is derived from an EMBL/GenBank/DDBJ whole genome shotgun (WGS) entry which is preliminary data.</text>
</comment>
<evidence type="ECO:0000313" key="3">
    <source>
        <dbReference type="Proteomes" id="UP000499080"/>
    </source>
</evidence>
<name>A0A4Y2VAG9_ARAVE</name>
<sequence length="93" mass="10114">MWRTGFIGYNKMMQALPESSYGSVNVVDYTSCCCFMSPCLKIRPGPGNEAGLILSQGARLEPPCRSNNSTSPLPSPLHSFLAEAPMQSIHDYG</sequence>
<dbReference type="Proteomes" id="UP000499080">
    <property type="component" value="Unassembled WGS sequence"/>
</dbReference>